<dbReference type="EMBL" id="JAUTAL010000001">
    <property type="protein sequence ID" value="MDQ1095252.1"/>
    <property type="molecule type" value="Genomic_DNA"/>
</dbReference>
<sequence length="95" mass="10982">MSFLSLIHIVLVFFTFPPFIRCHLISILASTIGQSIIAYDEKVSLLRILSSGRYKTESSPHRIIAFYNYTIFLNSIFQHEIFCNFGTENVVCYHS</sequence>
<accession>A0ABU0TE30</accession>
<name>A0ABU0TE30_9FLAO</name>
<protein>
    <recommendedName>
        <fullName evidence="3">Secreted protein</fullName>
    </recommendedName>
</protein>
<keyword evidence="2" id="KW-1185">Reference proteome</keyword>
<evidence type="ECO:0008006" key="3">
    <source>
        <dbReference type="Google" id="ProtNLM"/>
    </source>
</evidence>
<reference evidence="1 2" key="1">
    <citation type="submission" date="2023-07" db="EMBL/GenBank/DDBJ databases">
        <title>Functional and genomic diversity of the sorghum phyllosphere microbiome.</title>
        <authorList>
            <person name="Shade A."/>
        </authorList>
    </citation>
    <scope>NUCLEOTIDE SEQUENCE [LARGE SCALE GENOMIC DNA]</scope>
    <source>
        <strain evidence="1 2">SORGH_AS_1064</strain>
    </source>
</reference>
<evidence type="ECO:0000313" key="1">
    <source>
        <dbReference type="EMBL" id="MDQ1095252.1"/>
    </source>
</evidence>
<organism evidence="1 2">
    <name type="scientific">Chryseobacterium camelliae</name>
    <dbReference type="NCBI Taxonomy" id="1265445"/>
    <lineage>
        <taxon>Bacteria</taxon>
        <taxon>Pseudomonadati</taxon>
        <taxon>Bacteroidota</taxon>
        <taxon>Flavobacteriia</taxon>
        <taxon>Flavobacteriales</taxon>
        <taxon>Weeksellaceae</taxon>
        <taxon>Chryseobacterium group</taxon>
        <taxon>Chryseobacterium</taxon>
    </lineage>
</organism>
<gene>
    <name evidence="1" type="ORF">QE404_000399</name>
</gene>
<comment type="caution">
    <text evidence="1">The sequence shown here is derived from an EMBL/GenBank/DDBJ whole genome shotgun (WGS) entry which is preliminary data.</text>
</comment>
<dbReference type="Proteomes" id="UP001225072">
    <property type="component" value="Unassembled WGS sequence"/>
</dbReference>
<proteinExistence type="predicted"/>
<evidence type="ECO:0000313" key="2">
    <source>
        <dbReference type="Proteomes" id="UP001225072"/>
    </source>
</evidence>